<evidence type="ECO:0000256" key="10">
    <source>
        <dbReference type="PIRNR" id="PIRNR006247"/>
    </source>
</evidence>
<feature type="transmembrane region" description="Helical" evidence="11">
    <location>
        <begin position="7"/>
        <end position="28"/>
    </location>
</feature>
<evidence type="ECO:0000313" key="13">
    <source>
        <dbReference type="Proteomes" id="UP000709466"/>
    </source>
</evidence>
<evidence type="ECO:0000256" key="5">
    <source>
        <dbReference type="ARBA" id="ARBA00022692"/>
    </source>
</evidence>
<dbReference type="Pfam" id="PF02386">
    <property type="entry name" value="TrkH"/>
    <property type="match status" value="1"/>
</dbReference>
<evidence type="ECO:0000256" key="9">
    <source>
        <dbReference type="ARBA" id="ARBA00023136"/>
    </source>
</evidence>
<feature type="transmembrane region" description="Helical" evidence="11">
    <location>
        <begin position="273"/>
        <end position="291"/>
    </location>
</feature>
<comment type="caution">
    <text evidence="12">The sequence shown here is derived from an EMBL/GenBank/DDBJ whole genome shotgun (WGS) entry which is preliminary data.</text>
</comment>
<proteinExistence type="inferred from homology"/>
<accession>A0ABX0VT67</accession>
<keyword evidence="13" id="KW-1185">Reference proteome</keyword>
<dbReference type="SUPFAM" id="SSF81665">
    <property type="entry name" value="Calcium ATPase, transmembrane domain M"/>
    <property type="match status" value="1"/>
</dbReference>
<feature type="transmembrane region" description="Helical" evidence="11">
    <location>
        <begin position="455"/>
        <end position="476"/>
    </location>
</feature>
<dbReference type="InterPro" id="IPR004772">
    <property type="entry name" value="TrkH"/>
</dbReference>
<feature type="transmembrane region" description="Helical" evidence="11">
    <location>
        <begin position="134"/>
        <end position="154"/>
    </location>
</feature>
<protein>
    <recommendedName>
        <fullName evidence="10">Trk system potassium uptake protein</fullName>
    </recommendedName>
</protein>
<evidence type="ECO:0000313" key="12">
    <source>
        <dbReference type="EMBL" id="NIY71159.1"/>
    </source>
</evidence>
<reference evidence="12 13" key="1">
    <citation type="submission" date="2020-03" db="EMBL/GenBank/DDBJ databases">
        <title>Bacterial isolates of synthetic phycosphere.</title>
        <authorList>
            <person name="Fu H."/>
            <person name="Moran M.A."/>
        </authorList>
    </citation>
    <scope>NUCLEOTIDE SEQUENCE [LARGE SCALE GENOMIC DNA]</scope>
    <source>
        <strain evidence="12 13">HF1</strain>
    </source>
</reference>
<feature type="transmembrane region" description="Helical" evidence="11">
    <location>
        <begin position="229"/>
        <end position="252"/>
    </location>
</feature>
<dbReference type="InterPro" id="IPR023298">
    <property type="entry name" value="ATPase_P-typ_TM_dom_sf"/>
</dbReference>
<dbReference type="PANTHER" id="PTHR32024">
    <property type="entry name" value="TRK SYSTEM POTASSIUM UPTAKE PROTEIN TRKG-RELATED"/>
    <property type="match status" value="1"/>
</dbReference>
<evidence type="ECO:0000256" key="11">
    <source>
        <dbReference type="SAM" id="Phobius"/>
    </source>
</evidence>
<feature type="transmembrane region" description="Helical" evidence="11">
    <location>
        <begin position="328"/>
        <end position="350"/>
    </location>
</feature>
<evidence type="ECO:0000256" key="8">
    <source>
        <dbReference type="ARBA" id="ARBA00023065"/>
    </source>
</evidence>
<keyword evidence="7 11" id="KW-1133">Transmembrane helix</keyword>
<keyword evidence="8 10" id="KW-0406">Ion transport</keyword>
<organism evidence="12 13">
    <name type="scientific">Marivivens donghaensis</name>
    <dbReference type="NCBI Taxonomy" id="1699413"/>
    <lineage>
        <taxon>Bacteria</taxon>
        <taxon>Pseudomonadati</taxon>
        <taxon>Pseudomonadota</taxon>
        <taxon>Alphaproteobacteria</taxon>
        <taxon>Rhodobacterales</taxon>
        <taxon>Paracoccaceae</taxon>
        <taxon>Marivivens group</taxon>
        <taxon>Marivivens</taxon>
    </lineage>
</organism>
<dbReference type="Proteomes" id="UP000709466">
    <property type="component" value="Unassembled WGS sequence"/>
</dbReference>
<dbReference type="RefSeq" id="WP_167636040.1">
    <property type="nucleotide sequence ID" value="NZ_JAATOP010000001.1"/>
</dbReference>
<keyword evidence="9 10" id="KW-0472">Membrane</keyword>
<comment type="subcellular location">
    <subcellularLocation>
        <location evidence="10">Cell inner membrane</location>
        <topology evidence="10">Multi-pass membrane protein</topology>
    </subcellularLocation>
    <subcellularLocation>
        <location evidence="1">Cell membrane</location>
        <topology evidence="1">Multi-pass membrane protein</topology>
    </subcellularLocation>
</comment>
<dbReference type="InterPro" id="IPR003445">
    <property type="entry name" value="Cat_transpt"/>
</dbReference>
<gene>
    <name evidence="12" type="ORF">HCZ30_01785</name>
</gene>
<evidence type="ECO:0000256" key="2">
    <source>
        <dbReference type="ARBA" id="ARBA00022448"/>
    </source>
</evidence>
<keyword evidence="4 10" id="KW-0633">Potassium transport</keyword>
<dbReference type="PANTHER" id="PTHR32024:SF3">
    <property type="entry name" value="TRK SYSTEM POTASSIUM UPTAKE PROTEIN"/>
    <property type="match status" value="1"/>
</dbReference>
<keyword evidence="6 10" id="KW-0630">Potassium</keyword>
<feature type="transmembrane region" description="Helical" evidence="11">
    <location>
        <begin position="183"/>
        <end position="201"/>
    </location>
</feature>
<dbReference type="EMBL" id="JAATOP010000001">
    <property type="protein sequence ID" value="NIY71159.1"/>
    <property type="molecule type" value="Genomic_DNA"/>
</dbReference>
<evidence type="ECO:0000256" key="3">
    <source>
        <dbReference type="ARBA" id="ARBA00022475"/>
    </source>
</evidence>
<keyword evidence="2 10" id="KW-0813">Transport</keyword>
<evidence type="ECO:0000256" key="6">
    <source>
        <dbReference type="ARBA" id="ARBA00022958"/>
    </source>
</evidence>
<evidence type="ECO:0000256" key="7">
    <source>
        <dbReference type="ARBA" id="ARBA00022989"/>
    </source>
</evidence>
<dbReference type="PIRSF" id="PIRSF006247">
    <property type="entry name" value="TrkH"/>
    <property type="match status" value="1"/>
</dbReference>
<name>A0ABX0VT67_9RHOB</name>
<evidence type="ECO:0000256" key="4">
    <source>
        <dbReference type="ARBA" id="ARBA00022538"/>
    </source>
</evidence>
<keyword evidence="10" id="KW-0997">Cell inner membrane</keyword>
<evidence type="ECO:0000256" key="1">
    <source>
        <dbReference type="ARBA" id="ARBA00004651"/>
    </source>
</evidence>
<sequence>MTDLRPVGYVIGLLTAVLGLAMVAPLLFDLFDGNGEWKTFLQAGVITVIFGGTMAVACTNRETRGLTIRQSFILTTGVWVTLPLFGAIPFLMGEPNLRLVDAVFEAMSGMTTTGATVIEGLEFHSYGMLLWRGILQWLGGLGIVIVAMIFLPVMRVGGMQFFQSEGFDTLGKALPRALDIAKGLLNIYVGLTILCGFAYMITGMDGRNALVHAFTTMATGGFSTSDASFAAFAGPPQYVAVVFMILASIPFIRMLQFFQGDPEPIWKDQQVRGYLLWISIATALVVVYRMIRLDHYGEYAFRETLFNIVSIFSGTGFGDGDILAYGPFAFAVFFCVGAIGGCSGSTGCSIKIFRYQIMLRAISAQIRRLLSPHRVVPVRYEGRPVSEGVMNSIMLLFTCFILTFGLMIVALSLTGLSFFASVTGAWTAVFNIGPAFGPEVAASGALSNFPDAAKWLMSLGMLLGRLEIVSCLVLLVPRFWAD</sequence>
<comment type="function">
    <text evidence="10">Low-affinity potassium transport system. Interacts with Trk system potassium uptake protein TrkA.</text>
</comment>
<keyword evidence="3 10" id="KW-1003">Cell membrane</keyword>
<feature type="transmembrane region" description="Helical" evidence="11">
    <location>
        <begin position="40"/>
        <end position="59"/>
    </location>
</feature>
<comment type="similarity">
    <text evidence="10">Belongs to the TrkH potassium transport family.</text>
</comment>
<keyword evidence="5 11" id="KW-0812">Transmembrane</keyword>
<feature type="transmembrane region" description="Helical" evidence="11">
    <location>
        <begin position="71"/>
        <end position="92"/>
    </location>
</feature>
<feature type="transmembrane region" description="Helical" evidence="11">
    <location>
        <begin position="393"/>
        <end position="420"/>
    </location>
</feature>